<dbReference type="InterPro" id="IPR048012">
    <property type="entry name" value="BfmA-like_N"/>
</dbReference>
<protein>
    <submittedName>
        <fullName evidence="1">Uncharacterized protein</fullName>
    </submittedName>
</protein>
<evidence type="ECO:0000313" key="1">
    <source>
        <dbReference type="EMBL" id="AUD06721.1"/>
    </source>
</evidence>
<dbReference type="KEGG" id="spir:CWM47_35685"/>
<sequence length="136" mass="15799">MEKSKEKDKQILISADLFAEFERMADSYDLSKKGLLEAMIFYFKATHADPRDPQADNPTDAIKALDKRLVSFIRQQENELLRPMSDDIKLLLQLVSQDLPKTLRQSQIKTIGGAFKPEFQTERFRAVYEELMKKTN</sequence>
<dbReference type="OrthoDB" id="883175at2"/>
<dbReference type="EMBL" id="CP025096">
    <property type="protein sequence ID" value="AUD06721.1"/>
    <property type="molecule type" value="Genomic_DNA"/>
</dbReference>
<gene>
    <name evidence="1" type="ORF">CWM47_35685</name>
</gene>
<dbReference type="AlphaFoldDB" id="A0A2K8ZA18"/>
<dbReference type="NCBIfam" id="NF041200">
    <property type="entry name" value="mob_BfmA_Nterm"/>
    <property type="match status" value="1"/>
</dbReference>
<evidence type="ECO:0000313" key="2">
    <source>
        <dbReference type="Proteomes" id="UP000232883"/>
    </source>
</evidence>
<keyword evidence="2" id="KW-1185">Reference proteome</keyword>
<organism evidence="1 2">
    <name type="scientific">Spirosoma pollinicola</name>
    <dbReference type="NCBI Taxonomy" id="2057025"/>
    <lineage>
        <taxon>Bacteria</taxon>
        <taxon>Pseudomonadati</taxon>
        <taxon>Bacteroidota</taxon>
        <taxon>Cytophagia</taxon>
        <taxon>Cytophagales</taxon>
        <taxon>Cytophagaceae</taxon>
        <taxon>Spirosoma</taxon>
    </lineage>
</organism>
<name>A0A2K8ZA18_9BACT</name>
<dbReference type="RefSeq" id="WP_100993256.1">
    <property type="nucleotide sequence ID" value="NZ_CP025096.1"/>
</dbReference>
<proteinExistence type="predicted"/>
<accession>A0A2K8ZA18</accession>
<dbReference type="Proteomes" id="UP000232883">
    <property type="component" value="Chromosome"/>
</dbReference>
<reference evidence="1 2" key="1">
    <citation type="submission" date="2017-11" db="EMBL/GenBank/DDBJ databases">
        <title>Taxonomic description and genome sequences of Spirosoma HA7 sp. nov., isolated from pollen microhabitat of Corylus avellana.</title>
        <authorList>
            <person name="Ambika Manirajan B."/>
            <person name="Suarez C."/>
            <person name="Ratering S."/>
            <person name="Geissler-Plaum R."/>
            <person name="Cardinale M."/>
            <person name="Sylvia S."/>
        </authorList>
    </citation>
    <scope>NUCLEOTIDE SEQUENCE [LARGE SCALE GENOMIC DNA]</scope>
    <source>
        <strain evidence="1 2">HA7</strain>
    </source>
</reference>